<dbReference type="OrthoDB" id="4062651at2759"/>
<name>A0A1X2I8F4_9FUNG</name>
<dbReference type="EMBL" id="MCGE01000021">
    <property type="protein sequence ID" value="ORZ11539.1"/>
    <property type="molecule type" value="Genomic_DNA"/>
</dbReference>
<dbReference type="InterPro" id="IPR011009">
    <property type="entry name" value="Kinase-like_dom_sf"/>
</dbReference>
<keyword evidence="3" id="KW-0547">Nucleotide-binding</keyword>
<dbReference type="GO" id="GO:0005524">
    <property type="term" value="F:ATP binding"/>
    <property type="evidence" value="ECO:0007669"/>
    <property type="project" value="UniProtKB-KW"/>
</dbReference>
<keyword evidence="1" id="KW-0723">Serine/threonine-protein kinase</keyword>
<dbReference type="PANTHER" id="PTHR24349">
    <property type="entry name" value="SERINE/THREONINE-PROTEIN KINASE"/>
    <property type="match status" value="1"/>
</dbReference>
<evidence type="ECO:0000256" key="5">
    <source>
        <dbReference type="ARBA" id="ARBA00022840"/>
    </source>
</evidence>
<dbReference type="PROSITE" id="PS50011">
    <property type="entry name" value="PROTEIN_KINASE_DOM"/>
    <property type="match status" value="1"/>
</dbReference>
<proteinExistence type="predicted"/>
<feature type="domain" description="Protein kinase" evidence="6">
    <location>
        <begin position="1"/>
        <end position="240"/>
    </location>
</feature>
<dbReference type="Proteomes" id="UP000193560">
    <property type="component" value="Unassembled WGS sequence"/>
</dbReference>
<dbReference type="GO" id="GO:0004674">
    <property type="term" value="F:protein serine/threonine kinase activity"/>
    <property type="evidence" value="ECO:0007669"/>
    <property type="project" value="UniProtKB-KW"/>
</dbReference>
<evidence type="ECO:0000256" key="2">
    <source>
        <dbReference type="ARBA" id="ARBA00022679"/>
    </source>
</evidence>
<evidence type="ECO:0000313" key="7">
    <source>
        <dbReference type="EMBL" id="ORZ11539.1"/>
    </source>
</evidence>
<dbReference type="InterPro" id="IPR000719">
    <property type="entry name" value="Prot_kinase_dom"/>
</dbReference>
<dbReference type="AlphaFoldDB" id="A0A1X2I8F4"/>
<accession>A0A1X2I8F4</accession>
<dbReference type="SMART" id="SM00220">
    <property type="entry name" value="S_TKc"/>
    <property type="match status" value="1"/>
</dbReference>
<evidence type="ECO:0000256" key="3">
    <source>
        <dbReference type="ARBA" id="ARBA00022741"/>
    </source>
</evidence>
<organism evidence="7 8">
    <name type="scientific">Absidia repens</name>
    <dbReference type="NCBI Taxonomy" id="90262"/>
    <lineage>
        <taxon>Eukaryota</taxon>
        <taxon>Fungi</taxon>
        <taxon>Fungi incertae sedis</taxon>
        <taxon>Mucoromycota</taxon>
        <taxon>Mucoromycotina</taxon>
        <taxon>Mucoromycetes</taxon>
        <taxon>Mucorales</taxon>
        <taxon>Cunninghamellaceae</taxon>
        <taxon>Absidia</taxon>
    </lineage>
</organism>
<protein>
    <submittedName>
        <fullName evidence="7">Kinase-like domain-containing protein</fullName>
    </submittedName>
</protein>
<dbReference type="SUPFAM" id="SSF56112">
    <property type="entry name" value="Protein kinase-like (PK-like)"/>
    <property type="match status" value="1"/>
</dbReference>
<keyword evidence="8" id="KW-1185">Reference proteome</keyword>
<evidence type="ECO:0000256" key="4">
    <source>
        <dbReference type="ARBA" id="ARBA00022777"/>
    </source>
</evidence>
<dbReference type="InterPro" id="IPR050205">
    <property type="entry name" value="CDPK_Ser/Thr_kinases"/>
</dbReference>
<evidence type="ECO:0000313" key="8">
    <source>
        <dbReference type="Proteomes" id="UP000193560"/>
    </source>
</evidence>
<evidence type="ECO:0000259" key="6">
    <source>
        <dbReference type="PROSITE" id="PS50011"/>
    </source>
</evidence>
<keyword evidence="2" id="KW-0808">Transferase</keyword>
<dbReference type="Gene3D" id="1.10.510.10">
    <property type="entry name" value="Transferase(Phosphotransferase) domain 1"/>
    <property type="match status" value="1"/>
</dbReference>
<keyword evidence="4 7" id="KW-0418">Kinase</keyword>
<sequence length="247" mass="28862">MQRYQRTLKQYTHAHTHHRLSAHQKMDLIRQMLLCLQVIHQHGLAHRDISEVNFMVDEAPHKILDDGSVGANVYLIDFGKAVFTRPEDVRRWWIEPDDYEGEVIPKTKDELETWCKQLPLVSVKPDHGYRCYRSIQTLPRNRTDHAVLPWLVDPVAEDMYSIAALIWKVFAETEPWHGILDSDLKGLRERVEDDERIETQIGREVSGEVSKQLLLSCLKTQPQDRFSATQLLAWIDQPHVTQQLLDE</sequence>
<feature type="non-terminal residue" evidence="7">
    <location>
        <position position="247"/>
    </location>
</feature>
<gene>
    <name evidence="7" type="ORF">BCR42DRAFT_302341</name>
</gene>
<evidence type="ECO:0000256" key="1">
    <source>
        <dbReference type="ARBA" id="ARBA00022527"/>
    </source>
</evidence>
<reference evidence="7 8" key="1">
    <citation type="submission" date="2016-07" db="EMBL/GenBank/DDBJ databases">
        <title>Pervasive Adenine N6-methylation of Active Genes in Fungi.</title>
        <authorList>
            <consortium name="DOE Joint Genome Institute"/>
            <person name="Mondo S.J."/>
            <person name="Dannebaum R.O."/>
            <person name="Kuo R.C."/>
            <person name="Labutti K."/>
            <person name="Haridas S."/>
            <person name="Kuo A."/>
            <person name="Salamov A."/>
            <person name="Ahrendt S.R."/>
            <person name="Lipzen A."/>
            <person name="Sullivan W."/>
            <person name="Andreopoulos W.B."/>
            <person name="Clum A."/>
            <person name="Lindquist E."/>
            <person name="Daum C."/>
            <person name="Ramamoorthy G.K."/>
            <person name="Gryganskyi A."/>
            <person name="Culley D."/>
            <person name="Magnuson J.K."/>
            <person name="James T.Y."/>
            <person name="O'Malley M.A."/>
            <person name="Stajich J.E."/>
            <person name="Spatafora J.W."/>
            <person name="Visel A."/>
            <person name="Grigoriev I.V."/>
        </authorList>
    </citation>
    <scope>NUCLEOTIDE SEQUENCE [LARGE SCALE GENOMIC DNA]</scope>
    <source>
        <strain evidence="7 8">NRRL 1336</strain>
    </source>
</reference>
<comment type="caution">
    <text evidence="7">The sequence shown here is derived from an EMBL/GenBank/DDBJ whole genome shotgun (WGS) entry which is preliminary data.</text>
</comment>
<keyword evidence="5" id="KW-0067">ATP-binding</keyword>